<proteinExistence type="inferred from homology"/>
<evidence type="ECO:0000256" key="15">
    <source>
        <dbReference type="RuleBase" id="RU003357"/>
    </source>
</evidence>
<dbReference type="InterPro" id="IPR036942">
    <property type="entry name" value="Beta-barrel_TonB_sf"/>
</dbReference>
<dbReference type="PANTHER" id="PTHR32552:SF68">
    <property type="entry name" value="FERRICHROME OUTER MEMBRANE TRANSPORTER_PHAGE RECEPTOR"/>
    <property type="match status" value="1"/>
</dbReference>
<keyword evidence="10 15" id="KW-0798">TonB box</keyword>
<dbReference type="InterPro" id="IPR037066">
    <property type="entry name" value="Plug_dom_sf"/>
</dbReference>
<organism evidence="19 20">
    <name type="scientific">Chryseolinea lacunae</name>
    <dbReference type="NCBI Taxonomy" id="2801331"/>
    <lineage>
        <taxon>Bacteria</taxon>
        <taxon>Pseudomonadati</taxon>
        <taxon>Bacteroidota</taxon>
        <taxon>Cytophagia</taxon>
        <taxon>Cytophagales</taxon>
        <taxon>Fulvivirgaceae</taxon>
        <taxon>Chryseolinea</taxon>
    </lineage>
</organism>
<reference evidence="19 20" key="1">
    <citation type="submission" date="2021-01" db="EMBL/GenBank/DDBJ databases">
        <title>Chryseolinea sp. Jin1 Genome sequencing and assembly.</title>
        <authorList>
            <person name="Kim I."/>
        </authorList>
    </citation>
    <scope>NUCLEOTIDE SEQUENCE [LARGE SCALE GENOMIC DNA]</scope>
    <source>
        <strain evidence="19 20">Jin1</strain>
    </source>
</reference>
<evidence type="ECO:0000259" key="18">
    <source>
        <dbReference type="Pfam" id="PF07715"/>
    </source>
</evidence>
<evidence type="ECO:0000259" key="17">
    <source>
        <dbReference type="Pfam" id="PF00593"/>
    </source>
</evidence>
<keyword evidence="13 14" id="KW-0998">Cell outer membrane</keyword>
<dbReference type="SUPFAM" id="SSF56935">
    <property type="entry name" value="Porins"/>
    <property type="match status" value="1"/>
</dbReference>
<dbReference type="Gene3D" id="2.40.170.20">
    <property type="entry name" value="TonB-dependent receptor, beta-barrel domain"/>
    <property type="match status" value="1"/>
</dbReference>
<feature type="domain" description="TonB-dependent receptor-like beta-barrel" evidence="17">
    <location>
        <begin position="348"/>
        <end position="776"/>
    </location>
</feature>
<comment type="similarity">
    <text evidence="2 14 15">Belongs to the TonB-dependent receptor family.</text>
</comment>
<keyword evidence="12 19" id="KW-0675">Receptor</keyword>
<dbReference type="Pfam" id="PF07715">
    <property type="entry name" value="Plug"/>
    <property type="match status" value="1"/>
</dbReference>
<dbReference type="PROSITE" id="PS52016">
    <property type="entry name" value="TONB_DEPENDENT_REC_3"/>
    <property type="match status" value="1"/>
</dbReference>
<evidence type="ECO:0000256" key="7">
    <source>
        <dbReference type="ARBA" id="ARBA00022729"/>
    </source>
</evidence>
<evidence type="ECO:0000256" key="6">
    <source>
        <dbReference type="ARBA" id="ARBA00022692"/>
    </source>
</evidence>
<dbReference type="Proteomes" id="UP000613030">
    <property type="component" value="Unassembled WGS sequence"/>
</dbReference>
<evidence type="ECO:0000256" key="8">
    <source>
        <dbReference type="ARBA" id="ARBA00023004"/>
    </source>
</evidence>
<gene>
    <name evidence="19" type="ORF">JI741_09370</name>
</gene>
<protein>
    <submittedName>
        <fullName evidence="19">TonB-dependent receptor</fullName>
    </submittedName>
</protein>
<keyword evidence="5" id="KW-0410">Iron transport</keyword>
<evidence type="ECO:0000256" key="5">
    <source>
        <dbReference type="ARBA" id="ARBA00022496"/>
    </source>
</evidence>
<keyword evidence="6 14" id="KW-0812">Transmembrane</keyword>
<keyword evidence="4 14" id="KW-1134">Transmembrane beta strand</keyword>
<evidence type="ECO:0000256" key="2">
    <source>
        <dbReference type="ARBA" id="ARBA00009810"/>
    </source>
</evidence>
<keyword evidence="11 14" id="KW-0472">Membrane</keyword>
<dbReference type="Gene3D" id="2.60.40.1120">
    <property type="entry name" value="Carboxypeptidase-like, regulatory domain"/>
    <property type="match status" value="1"/>
</dbReference>
<evidence type="ECO:0000256" key="16">
    <source>
        <dbReference type="SAM" id="SignalP"/>
    </source>
</evidence>
<dbReference type="Gene3D" id="2.170.130.10">
    <property type="entry name" value="TonB-dependent receptor, plug domain"/>
    <property type="match status" value="1"/>
</dbReference>
<feature type="signal peptide" evidence="16">
    <location>
        <begin position="1"/>
        <end position="20"/>
    </location>
</feature>
<dbReference type="Pfam" id="PF13715">
    <property type="entry name" value="CarbopepD_reg_2"/>
    <property type="match status" value="1"/>
</dbReference>
<keyword evidence="20" id="KW-1185">Reference proteome</keyword>
<dbReference type="PANTHER" id="PTHR32552">
    <property type="entry name" value="FERRICHROME IRON RECEPTOR-RELATED"/>
    <property type="match status" value="1"/>
</dbReference>
<keyword evidence="8" id="KW-0408">Iron</keyword>
<evidence type="ECO:0000313" key="20">
    <source>
        <dbReference type="Proteomes" id="UP000613030"/>
    </source>
</evidence>
<keyword evidence="9" id="KW-0406">Ion transport</keyword>
<dbReference type="EMBL" id="JAERRB010000003">
    <property type="protein sequence ID" value="MBL0741429.1"/>
    <property type="molecule type" value="Genomic_DNA"/>
</dbReference>
<comment type="subcellular location">
    <subcellularLocation>
        <location evidence="1 14">Cell outer membrane</location>
        <topology evidence="1 14">Multi-pass membrane protein</topology>
    </subcellularLocation>
</comment>
<dbReference type="InterPro" id="IPR039426">
    <property type="entry name" value="TonB-dep_rcpt-like"/>
</dbReference>
<dbReference type="CDD" id="cd01347">
    <property type="entry name" value="ligand_gated_channel"/>
    <property type="match status" value="1"/>
</dbReference>
<evidence type="ECO:0000256" key="3">
    <source>
        <dbReference type="ARBA" id="ARBA00022448"/>
    </source>
</evidence>
<accession>A0ABS1KPP4</accession>
<evidence type="ECO:0000256" key="4">
    <source>
        <dbReference type="ARBA" id="ARBA00022452"/>
    </source>
</evidence>
<evidence type="ECO:0000313" key="19">
    <source>
        <dbReference type="EMBL" id="MBL0741429.1"/>
    </source>
</evidence>
<feature type="domain" description="TonB-dependent receptor plug" evidence="18">
    <location>
        <begin position="138"/>
        <end position="230"/>
    </location>
</feature>
<dbReference type="InterPro" id="IPR010917">
    <property type="entry name" value="TonB_rcpt_CS"/>
</dbReference>
<keyword evidence="3 14" id="KW-0813">Transport</keyword>
<evidence type="ECO:0000256" key="12">
    <source>
        <dbReference type="ARBA" id="ARBA00023170"/>
    </source>
</evidence>
<evidence type="ECO:0000256" key="10">
    <source>
        <dbReference type="ARBA" id="ARBA00023077"/>
    </source>
</evidence>
<evidence type="ECO:0000256" key="14">
    <source>
        <dbReference type="PROSITE-ProRule" id="PRU01360"/>
    </source>
</evidence>
<evidence type="ECO:0000256" key="1">
    <source>
        <dbReference type="ARBA" id="ARBA00004571"/>
    </source>
</evidence>
<dbReference type="Pfam" id="PF00593">
    <property type="entry name" value="TonB_dep_Rec_b-barrel"/>
    <property type="match status" value="1"/>
</dbReference>
<dbReference type="SUPFAM" id="SSF49452">
    <property type="entry name" value="Starch-binding domain-like"/>
    <property type="match status" value="1"/>
</dbReference>
<evidence type="ECO:0000256" key="9">
    <source>
        <dbReference type="ARBA" id="ARBA00023065"/>
    </source>
</evidence>
<name>A0ABS1KPP4_9BACT</name>
<keyword evidence="7 16" id="KW-0732">Signal</keyword>
<dbReference type="NCBIfam" id="TIGR01783">
    <property type="entry name" value="TonB-siderophor"/>
    <property type="match status" value="1"/>
</dbReference>
<dbReference type="PROSITE" id="PS01156">
    <property type="entry name" value="TONB_DEPENDENT_REC_2"/>
    <property type="match status" value="1"/>
</dbReference>
<evidence type="ECO:0000256" key="13">
    <source>
        <dbReference type="ARBA" id="ARBA00023237"/>
    </source>
</evidence>
<feature type="chain" id="PRO_5047407257" evidence="16">
    <location>
        <begin position="21"/>
        <end position="804"/>
    </location>
</feature>
<dbReference type="InterPro" id="IPR000531">
    <property type="entry name" value="Beta-barrel_TonB"/>
</dbReference>
<dbReference type="InterPro" id="IPR012910">
    <property type="entry name" value="Plug_dom"/>
</dbReference>
<dbReference type="InterPro" id="IPR013784">
    <property type="entry name" value="Carb-bd-like_fold"/>
</dbReference>
<sequence>MMKYLYMWCLLLCVALTASAQQTATTGAVRGTVKTSDGTAAEFVSVRIEGNGAKGSTAGADGKYTINRVAPGSYTLVASFIGLETQKQTVEVRAGETTVADFVLSEDASELQEVVVSEGRLSAESPYVSKMPLKNLENSQVYNSVPNNILIQQAVTNFDDALRNVPGVQKLWESTGRGGDGASYYALRGFEAQATVVNGLPGLTNGSLDPSNIERIEVVKGPSGTLFGSSLVSYGGLINTVTKKPYHGFGGSVGYIAGSFGLNRITADINTPLGNDNVLLRVNTAYQTENSFQDAGFRNSFFIAPTLTYKASEKLSFTFVTEFMQEEKTNQAMLFLGRDTPLQYKNLDDLNYNRKLSLTSNDLSMKNPRYNLQAIATYKISDQWTSQTVISRGSAKSTGYYSYLYDTENGKREFALWITNMQAQTLVTDIQQNFIGDFKIGNMRNRLVVGLDYYGRNLVDNGSGWSWVHNVNAQGDVNYIYPYTGDEMAPTYLTRSSIDKLLSTTTPSANNTRDGQYSAYFSDVINITPQLLAQASLRVDYFDNEGDILTEEDDQTQTALSPKFGLIYQVLPDRLSVFANYLNGFKNVASRTYGQGPSITQTFKPEHANQWEAGVKMSLLAERLNGTISYYDITLDNVVTGGTATTPSLQGGQVRSKGFEFDVNASPVKGLALLAGFSHNDSKVVRGDEANIWLETGRRPIYSGPANQVNLWATYTLTAGSLEGLGFGIGGNYSSQLAILDSQVTGTFYLPEYVVGNASVFFNASKYRIGFNLNNITNKYYYTGYSTINPQKPRNATLSLVYKF</sequence>
<dbReference type="InterPro" id="IPR010105">
    <property type="entry name" value="TonB_sidphr_rcpt"/>
</dbReference>
<comment type="caution">
    <text evidence="19">The sequence shown here is derived from an EMBL/GenBank/DDBJ whole genome shotgun (WGS) entry which is preliminary data.</text>
</comment>
<evidence type="ECO:0000256" key="11">
    <source>
        <dbReference type="ARBA" id="ARBA00023136"/>
    </source>
</evidence>